<evidence type="ECO:0000313" key="9">
    <source>
        <dbReference type="Proteomes" id="UP000518288"/>
    </source>
</evidence>
<evidence type="ECO:0000256" key="5">
    <source>
        <dbReference type="PROSITE-ProRule" id="PRU00169"/>
    </source>
</evidence>
<dbReference type="InterPro" id="IPR016032">
    <property type="entry name" value="Sig_transdc_resp-reg_C-effctor"/>
</dbReference>
<dbReference type="SUPFAM" id="SSF52172">
    <property type="entry name" value="CheY-like"/>
    <property type="match status" value="1"/>
</dbReference>
<dbReference type="RefSeq" id="WP_179635330.1">
    <property type="nucleotide sequence ID" value="NZ_CAXYYM010000035.1"/>
</dbReference>
<dbReference type="Gene3D" id="3.40.50.2300">
    <property type="match status" value="1"/>
</dbReference>
<dbReference type="EMBL" id="JACCFH010000001">
    <property type="protein sequence ID" value="NYG34724.1"/>
    <property type="molecule type" value="Genomic_DNA"/>
</dbReference>
<dbReference type="InterPro" id="IPR039420">
    <property type="entry name" value="WalR-like"/>
</dbReference>
<dbReference type="SUPFAM" id="SSF46894">
    <property type="entry name" value="C-terminal effector domain of the bipartite response regulators"/>
    <property type="match status" value="1"/>
</dbReference>
<dbReference type="SMART" id="SM00448">
    <property type="entry name" value="REC"/>
    <property type="match status" value="1"/>
</dbReference>
<proteinExistence type="predicted"/>
<dbReference type="InterPro" id="IPR000792">
    <property type="entry name" value="Tscrpt_reg_LuxR_C"/>
</dbReference>
<dbReference type="PROSITE" id="PS00622">
    <property type="entry name" value="HTH_LUXR_1"/>
    <property type="match status" value="1"/>
</dbReference>
<dbReference type="PANTHER" id="PTHR43214:SF41">
    <property type="entry name" value="NITRATE_NITRITE RESPONSE REGULATOR PROTEIN NARP"/>
    <property type="match status" value="1"/>
</dbReference>
<dbReference type="SMART" id="SM00421">
    <property type="entry name" value="HTH_LUXR"/>
    <property type="match status" value="1"/>
</dbReference>
<dbReference type="Pfam" id="PF00072">
    <property type="entry name" value="Response_reg"/>
    <property type="match status" value="1"/>
</dbReference>
<evidence type="ECO:0000313" key="8">
    <source>
        <dbReference type="EMBL" id="NYG34724.1"/>
    </source>
</evidence>
<keyword evidence="4" id="KW-0804">Transcription</keyword>
<evidence type="ECO:0000259" key="7">
    <source>
        <dbReference type="PROSITE" id="PS50110"/>
    </source>
</evidence>
<evidence type="ECO:0000256" key="1">
    <source>
        <dbReference type="ARBA" id="ARBA00022553"/>
    </source>
</evidence>
<evidence type="ECO:0000256" key="4">
    <source>
        <dbReference type="ARBA" id="ARBA00023163"/>
    </source>
</evidence>
<dbReference type="Pfam" id="PF00196">
    <property type="entry name" value="GerE"/>
    <property type="match status" value="1"/>
</dbReference>
<feature type="modified residue" description="4-aspartylphosphate" evidence="5">
    <location>
        <position position="55"/>
    </location>
</feature>
<keyword evidence="3 8" id="KW-0238">DNA-binding</keyword>
<dbReference type="AlphaFoldDB" id="A0A7Y9UDM4"/>
<dbReference type="InterPro" id="IPR011006">
    <property type="entry name" value="CheY-like_superfamily"/>
</dbReference>
<dbReference type="GO" id="GO:0000160">
    <property type="term" value="P:phosphorelay signal transduction system"/>
    <property type="evidence" value="ECO:0007669"/>
    <property type="project" value="InterPro"/>
</dbReference>
<dbReference type="GO" id="GO:0006355">
    <property type="term" value="P:regulation of DNA-templated transcription"/>
    <property type="evidence" value="ECO:0007669"/>
    <property type="project" value="InterPro"/>
</dbReference>
<dbReference type="InterPro" id="IPR058245">
    <property type="entry name" value="NreC/VraR/RcsB-like_REC"/>
</dbReference>
<protein>
    <submittedName>
        <fullName evidence="8">DNA-binding NarL/FixJ family response regulator</fullName>
    </submittedName>
</protein>
<dbReference type="PANTHER" id="PTHR43214">
    <property type="entry name" value="TWO-COMPONENT RESPONSE REGULATOR"/>
    <property type="match status" value="1"/>
</dbReference>
<feature type="domain" description="Response regulatory" evidence="7">
    <location>
        <begin position="5"/>
        <end position="121"/>
    </location>
</feature>
<dbReference type="PRINTS" id="PR00038">
    <property type="entry name" value="HTHLUXR"/>
</dbReference>
<dbReference type="PROSITE" id="PS50110">
    <property type="entry name" value="RESPONSE_REGULATORY"/>
    <property type="match status" value="1"/>
</dbReference>
<evidence type="ECO:0000256" key="3">
    <source>
        <dbReference type="ARBA" id="ARBA00023125"/>
    </source>
</evidence>
<feature type="domain" description="HTH luxR-type" evidence="6">
    <location>
        <begin position="144"/>
        <end position="209"/>
    </location>
</feature>
<dbReference type="PROSITE" id="PS50043">
    <property type="entry name" value="HTH_LUXR_2"/>
    <property type="match status" value="1"/>
</dbReference>
<keyword evidence="1 5" id="KW-0597">Phosphoprotein</keyword>
<gene>
    <name evidence="8" type="ORF">BDD16_003710</name>
</gene>
<name>A0A7Y9UDM4_9BURK</name>
<evidence type="ECO:0000259" key="6">
    <source>
        <dbReference type="PROSITE" id="PS50043"/>
    </source>
</evidence>
<keyword evidence="9" id="KW-1185">Reference proteome</keyword>
<keyword evidence="2" id="KW-0805">Transcription regulation</keyword>
<comment type="caution">
    <text evidence="8">The sequence shown here is derived from an EMBL/GenBank/DDBJ whole genome shotgun (WGS) entry which is preliminary data.</text>
</comment>
<dbReference type="CDD" id="cd17535">
    <property type="entry name" value="REC_NarL-like"/>
    <property type="match status" value="1"/>
</dbReference>
<reference evidence="8 9" key="1">
    <citation type="submission" date="2020-07" db="EMBL/GenBank/DDBJ databases">
        <title>Genomic Encyclopedia of Archaeal and Bacterial Type Strains, Phase II (KMG-II): from individual species to whole genera.</title>
        <authorList>
            <person name="Goeker M."/>
        </authorList>
    </citation>
    <scope>NUCLEOTIDE SEQUENCE [LARGE SCALE GENOMIC DNA]</scope>
    <source>
        <strain evidence="8 9">DSM 21226</strain>
    </source>
</reference>
<dbReference type="GO" id="GO:0003677">
    <property type="term" value="F:DNA binding"/>
    <property type="evidence" value="ECO:0007669"/>
    <property type="project" value="UniProtKB-KW"/>
</dbReference>
<dbReference type="Proteomes" id="UP000518288">
    <property type="component" value="Unassembled WGS sequence"/>
</dbReference>
<sequence>MNTCALYLVDDHAMMRDGLRAVLQAAGHRVVGESGDPTVALAELQQLQPALLLLDLHLGEQQSGLALLGELQRRQLPVRTIVLSMSAQPRHVAEALRLGAMGYVLKGSPSSELLGAVDAVLQGRRHLSPDVADLAVQGLTARDEASALDGLSVRERQIIAMVVRGHSSTEIGTLLHLSPKTVDSYRSRLMGKLGVSDVPALVRLAIRAGLIDADEP</sequence>
<dbReference type="InterPro" id="IPR001789">
    <property type="entry name" value="Sig_transdc_resp-reg_receiver"/>
</dbReference>
<organism evidence="8 9">
    <name type="scientific">Sphaerotilus montanus</name>
    <dbReference type="NCBI Taxonomy" id="522889"/>
    <lineage>
        <taxon>Bacteria</taxon>
        <taxon>Pseudomonadati</taxon>
        <taxon>Pseudomonadota</taxon>
        <taxon>Betaproteobacteria</taxon>
        <taxon>Burkholderiales</taxon>
        <taxon>Sphaerotilaceae</taxon>
        <taxon>Sphaerotilus</taxon>
    </lineage>
</organism>
<dbReference type="CDD" id="cd06170">
    <property type="entry name" value="LuxR_C_like"/>
    <property type="match status" value="1"/>
</dbReference>
<evidence type="ECO:0000256" key="2">
    <source>
        <dbReference type="ARBA" id="ARBA00023015"/>
    </source>
</evidence>
<accession>A0A7Y9UDM4</accession>